<dbReference type="InParanoid" id="A0A066VZ44"/>
<evidence type="ECO:0000259" key="2">
    <source>
        <dbReference type="Pfam" id="PF04690"/>
    </source>
</evidence>
<reference evidence="3 4" key="1">
    <citation type="submission" date="2014-05" db="EMBL/GenBank/DDBJ databases">
        <title>Draft genome sequence of a rare smut relative, Tilletiaria anomala UBC 951.</title>
        <authorList>
            <consortium name="DOE Joint Genome Institute"/>
            <person name="Toome M."/>
            <person name="Kuo A."/>
            <person name="Henrissat B."/>
            <person name="Lipzen A."/>
            <person name="Tritt A."/>
            <person name="Yoshinaga Y."/>
            <person name="Zane M."/>
            <person name="Barry K."/>
            <person name="Grigoriev I.V."/>
            <person name="Spatafora J.W."/>
            <person name="Aimea M.C."/>
        </authorList>
    </citation>
    <scope>NUCLEOTIDE SEQUENCE [LARGE SCALE GENOMIC DNA]</scope>
    <source>
        <strain evidence="3 4">UBC 951</strain>
    </source>
</reference>
<keyword evidence="4" id="KW-1185">Reference proteome</keyword>
<dbReference type="EMBL" id="JMSN01000032">
    <property type="protein sequence ID" value="KDN46992.1"/>
    <property type="molecule type" value="Genomic_DNA"/>
</dbReference>
<dbReference type="Proteomes" id="UP000027361">
    <property type="component" value="Unassembled WGS sequence"/>
</dbReference>
<dbReference type="Gene3D" id="1.10.30.10">
    <property type="entry name" value="High mobility group box domain"/>
    <property type="match status" value="1"/>
</dbReference>
<evidence type="ECO:0000313" key="3">
    <source>
        <dbReference type="EMBL" id="KDN46992.1"/>
    </source>
</evidence>
<feature type="region of interest" description="Disordered" evidence="1">
    <location>
        <begin position="41"/>
        <end position="70"/>
    </location>
</feature>
<dbReference type="HOGENOM" id="CLU_192412_1_0_1"/>
<organism evidence="3 4">
    <name type="scientific">Tilletiaria anomala (strain ATCC 24038 / CBS 436.72 / UBC 951)</name>
    <dbReference type="NCBI Taxonomy" id="1037660"/>
    <lineage>
        <taxon>Eukaryota</taxon>
        <taxon>Fungi</taxon>
        <taxon>Dikarya</taxon>
        <taxon>Basidiomycota</taxon>
        <taxon>Ustilaginomycotina</taxon>
        <taxon>Exobasidiomycetes</taxon>
        <taxon>Georgefischeriales</taxon>
        <taxon>Tilletiariaceae</taxon>
        <taxon>Tilletiaria</taxon>
    </lineage>
</organism>
<feature type="domain" description="YABBY protein C-terminal" evidence="2">
    <location>
        <begin position="25"/>
        <end position="66"/>
    </location>
</feature>
<feature type="compositionally biased region" description="Basic and acidic residues" evidence="1">
    <location>
        <begin position="1"/>
        <end position="12"/>
    </location>
</feature>
<dbReference type="CDD" id="cd00084">
    <property type="entry name" value="HMG-box_SF"/>
    <property type="match status" value="1"/>
</dbReference>
<proteinExistence type="predicted"/>
<dbReference type="GeneID" id="25264307"/>
<dbReference type="SUPFAM" id="SSF47095">
    <property type="entry name" value="HMG-box"/>
    <property type="match status" value="1"/>
</dbReference>
<feature type="region of interest" description="Disordered" evidence="1">
    <location>
        <begin position="1"/>
        <end position="27"/>
    </location>
</feature>
<dbReference type="InterPro" id="IPR056775">
    <property type="entry name" value="YABBY_C"/>
</dbReference>
<dbReference type="OrthoDB" id="667577at2759"/>
<name>A0A066VZ44_TILAU</name>
<protein>
    <recommendedName>
        <fullName evidence="2">YABBY protein C-terminal domain-containing protein</fullName>
    </recommendedName>
</protein>
<accession>A0A066VZ44</accession>
<dbReference type="OMA" id="ADHKENF"/>
<feature type="compositionally biased region" description="Low complexity" evidence="1">
    <location>
        <begin position="15"/>
        <end position="27"/>
    </location>
</feature>
<gene>
    <name evidence="3" type="ORF">K437DRAFT_256012</name>
</gene>
<dbReference type="AlphaFoldDB" id="A0A066VZ44"/>
<feature type="compositionally biased region" description="Basic and acidic residues" evidence="1">
    <location>
        <begin position="41"/>
        <end position="57"/>
    </location>
</feature>
<evidence type="ECO:0000313" key="4">
    <source>
        <dbReference type="Proteomes" id="UP000027361"/>
    </source>
</evidence>
<comment type="caution">
    <text evidence="3">The sequence shown here is derived from an EMBL/GenBank/DDBJ whole genome shotgun (WGS) entry which is preliminary data.</text>
</comment>
<evidence type="ECO:0000256" key="1">
    <source>
        <dbReference type="SAM" id="MobiDB-lite"/>
    </source>
</evidence>
<dbReference type="RefSeq" id="XP_013243728.1">
    <property type="nucleotide sequence ID" value="XM_013388274.1"/>
</dbReference>
<dbReference type="InterPro" id="IPR036910">
    <property type="entry name" value="HMG_box_dom_sf"/>
</dbReference>
<dbReference type="Pfam" id="PF04690">
    <property type="entry name" value="YABBY"/>
    <property type="match status" value="1"/>
</dbReference>
<sequence length="70" mass="7777">MPPKKTAADAKKKGSASASSTGKKQSAYNKYMKDALADIKKKNPQLDHKEAFKEAAKQWKHHPSNPKRQA</sequence>
<feature type="compositionally biased region" description="Basic residues" evidence="1">
    <location>
        <begin position="58"/>
        <end position="70"/>
    </location>
</feature>